<accession>X1MF06</accession>
<gene>
    <name evidence="2" type="ORF">S06H3_09037</name>
</gene>
<proteinExistence type="predicted"/>
<protein>
    <submittedName>
        <fullName evidence="2">Uncharacterized protein</fullName>
    </submittedName>
</protein>
<reference evidence="2" key="1">
    <citation type="journal article" date="2014" name="Front. Microbiol.">
        <title>High frequency of phylogenetically diverse reductive dehalogenase-homologous genes in deep subseafloor sedimentary metagenomes.</title>
        <authorList>
            <person name="Kawai M."/>
            <person name="Futagami T."/>
            <person name="Toyoda A."/>
            <person name="Takaki Y."/>
            <person name="Nishi S."/>
            <person name="Hori S."/>
            <person name="Arai W."/>
            <person name="Tsubouchi T."/>
            <person name="Morono Y."/>
            <person name="Uchiyama I."/>
            <person name="Ito T."/>
            <person name="Fujiyama A."/>
            <person name="Inagaki F."/>
            <person name="Takami H."/>
        </authorList>
    </citation>
    <scope>NUCLEOTIDE SEQUENCE</scope>
    <source>
        <strain evidence="2">Expedition CK06-06</strain>
    </source>
</reference>
<keyword evidence="1" id="KW-0472">Membrane</keyword>
<feature type="transmembrane region" description="Helical" evidence="1">
    <location>
        <begin position="20"/>
        <end position="40"/>
    </location>
</feature>
<sequence>MDFKKSKILKKREDKVNPTLAFFVILLTSTIVFLFFYLIILGPFVSKLFTGGYEPGKAVFEIAFSSPQEDEKIAILEGKATLDIEVVVESNR</sequence>
<dbReference type="AlphaFoldDB" id="X1MF06"/>
<evidence type="ECO:0000256" key="1">
    <source>
        <dbReference type="SAM" id="Phobius"/>
    </source>
</evidence>
<organism evidence="2">
    <name type="scientific">marine sediment metagenome</name>
    <dbReference type="NCBI Taxonomy" id="412755"/>
    <lineage>
        <taxon>unclassified sequences</taxon>
        <taxon>metagenomes</taxon>
        <taxon>ecological metagenomes</taxon>
    </lineage>
</organism>
<feature type="non-terminal residue" evidence="2">
    <location>
        <position position="92"/>
    </location>
</feature>
<dbReference type="EMBL" id="BARV01003910">
    <property type="protein sequence ID" value="GAI13270.1"/>
    <property type="molecule type" value="Genomic_DNA"/>
</dbReference>
<comment type="caution">
    <text evidence="2">The sequence shown here is derived from an EMBL/GenBank/DDBJ whole genome shotgun (WGS) entry which is preliminary data.</text>
</comment>
<keyword evidence="1" id="KW-1133">Transmembrane helix</keyword>
<evidence type="ECO:0000313" key="2">
    <source>
        <dbReference type="EMBL" id="GAI13270.1"/>
    </source>
</evidence>
<name>X1MF06_9ZZZZ</name>
<keyword evidence="1" id="KW-0812">Transmembrane</keyword>